<dbReference type="AlphaFoldDB" id="A0A1H2U5H6"/>
<feature type="domain" description="IraD/Gp25-like" evidence="1">
    <location>
        <begin position="28"/>
        <end position="117"/>
    </location>
</feature>
<evidence type="ECO:0000313" key="2">
    <source>
        <dbReference type="EMBL" id="SDW51197.1"/>
    </source>
</evidence>
<sequence length="130" mass="14854">MTATGRALGRGIAFPPRIDEEGRMAWSEGVENIRESIRIILTTERLERVMLPAFGAGLKRFLFRPDTAATHRLIEEAIAQTLKRWERRIEVESVRVETDPRAPQAVLATLRYRLVRDGSREEMRLGVQLG</sequence>
<dbReference type="OrthoDB" id="9802846at2"/>
<dbReference type="EMBL" id="FNMZ01000001">
    <property type="protein sequence ID" value="SDW51197.1"/>
    <property type="molecule type" value="Genomic_DNA"/>
</dbReference>
<gene>
    <name evidence="2" type="ORF">SAMN05444336_1011220</name>
</gene>
<evidence type="ECO:0000313" key="3">
    <source>
        <dbReference type="Proteomes" id="UP000199118"/>
    </source>
</evidence>
<dbReference type="Proteomes" id="UP000199118">
    <property type="component" value="Unassembled WGS sequence"/>
</dbReference>
<organism evidence="2 3">
    <name type="scientific">Albimonas donghaensis</name>
    <dbReference type="NCBI Taxonomy" id="356660"/>
    <lineage>
        <taxon>Bacteria</taxon>
        <taxon>Pseudomonadati</taxon>
        <taxon>Pseudomonadota</taxon>
        <taxon>Alphaproteobacteria</taxon>
        <taxon>Rhodobacterales</taxon>
        <taxon>Paracoccaceae</taxon>
        <taxon>Albimonas</taxon>
    </lineage>
</organism>
<protein>
    <recommendedName>
        <fullName evidence="1">IraD/Gp25-like domain-containing protein</fullName>
    </recommendedName>
</protein>
<dbReference type="InterPro" id="IPR007048">
    <property type="entry name" value="IraD/Gp25-like"/>
</dbReference>
<name>A0A1H2U5H6_9RHOB</name>
<proteinExistence type="predicted"/>
<dbReference type="Gene3D" id="3.10.450.40">
    <property type="match status" value="1"/>
</dbReference>
<evidence type="ECO:0000259" key="1">
    <source>
        <dbReference type="Pfam" id="PF04965"/>
    </source>
</evidence>
<dbReference type="STRING" id="356660.SAMN05444336_1011220"/>
<accession>A0A1H2U5H6</accession>
<dbReference type="SUPFAM" id="SSF160719">
    <property type="entry name" value="gpW/gp25-like"/>
    <property type="match status" value="1"/>
</dbReference>
<dbReference type="Pfam" id="PF04965">
    <property type="entry name" value="GPW_gp25"/>
    <property type="match status" value="1"/>
</dbReference>
<dbReference type="RefSeq" id="WP_092680172.1">
    <property type="nucleotide sequence ID" value="NZ_FNMZ01000001.1"/>
</dbReference>
<reference evidence="2 3" key="1">
    <citation type="submission" date="2016-10" db="EMBL/GenBank/DDBJ databases">
        <authorList>
            <person name="de Groot N.N."/>
        </authorList>
    </citation>
    <scope>NUCLEOTIDE SEQUENCE [LARGE SCALE GENOMIC DNA]</scope>
    <source>
        <strain evidence="2 3">DSM 17890</strain>
    </source>
</reference>
<keyword evidence="3" id="KW-1185">Reference proteome</keyword>